<dbReference type="Proteomes" id="UP000719412">
    <property type="component" value="Unassembled WGS sequence"/>
</dbReference>
<evidence type="ECO:0000256" key="1">
    <source>
        <dbReference type="SAM" id="MobiDB-lite"/>
    </source>
</evidence>
<protein>
    <submittedName>
        <fullName evidence="2">Uncharacterized protein</fullName>
    </submittedName>
</protein>
<reference evidence="2" key="2">
    <citation type="submission" date="2021-08" db="EMBL/GenBank/DDBJ databases">
        <authorList>
            <person name="Eriksson T."/>
        </authorList>
    </citation>
    <scope>NUCLEOTIDE SEQUENCE</scope>
    <source>
        <strain evidence="2">Stoneville</strain>
        <tissue evidence="2">Whole head</tissue>
    </source>
</reference>
<evidence type="ECO:0000313" key="2">
    <source>
        <dbReference type="EMBL" id="KAH0809761.1"/>
    </source>
</evidence>
<keyword evidence="3" id="KW-1185">Reference proteome</keyword>
<feature type="compositionally biased region" description="Polar residues" evidence="1">
    <location>
        <begin position="273"/>
        <end position="290"/>
    </location>
</feature>
<organism evidence="2 3">
    <name type="scientific">Tenebrio molitor</name>
    <name type="common">Yellow mealworm beetle</name>
    <dbReference type="NCBI Taxonomy" id="7067"/>
    <lineage>
        <taxon>Eukaryota</taxon>
        <taxon>Metazoa</taxon>
        <taxon>Ecdysozoa</taxon>
        <taxon>Arthropoda</taxon>
        <taxon>Hexapoda</taxon>
        <taxon>Insecta</taxon>
        <taxon>Pterygota</taxon>
        <taxon>Neoptera</taxon>
        <taxon>Endopterygota</taxon>
        <taxon>Coleoptera</taxon>
        <taxon>Polyphaga</taxon>
        <taxon>Cucujiformia</taxon>
        <taxon>Tenebrionidae</taxon>
        <taxon>Tenebrio</taxon>
    </lineage>
</organism>
<feature type="region of interest" description="Disordered" evidence="1">
    <location>
        <begin position="270"/>
        <end position="290"/>
    </location>
</feature>
<comment type="caution">
    <text evidence="2">The sequence shown here is derived from an EMBL/GenBank/DDBJ whole genome shotgun (WGS) entry which is preliminary data.</text>
</comment>
<dbReference type="EMBL" id="JABDTM020027933">
    <property type="protein sequence ID" value="KAH0809761.1"/>
    <property type="molecule type" value="Genomic_DNA"/>
</dbReference>
<evidence type="ECO:0000313" key="3">
    <source>
        <dbReference type="Proteomes" id="UP000719412"/>
    </source>
</evidence>
<reference evidence="2" key="1">
    <citation type="journal article" date="2020" name="J Insects Food Feed">
        <title>The yellow mealworm (Tenebrio molitor) genome: a resource for the emerging insects as food and feed industry.</title>
        <authorList>
            <person name="Eriksson T."/>
            <person name="Andere A."/>
            <person name="Kelstrup H."/>
            <person name="Emery V."/>
            <person name="Picard C."/>
        </authorList>
    </citation>
    <scope>NUCLEOTIDE SEQUENCE</scope>
    <source>
        <strain evidence="2">Stoneville</strain>
        <tissue evidence="2">Whole head</tissue>
    </source>
</reference>
<dbReference type="AlphaFoldDB" id="A0A8J6H8N4"/>
<accession>A0A8J6H8N4</accession>
<name>A0A8J6H8N4_TENMO</name>
<sequence length="423" mass="46984">MPTTGGCLQRPGLLTRVDRRKTIISIVRGPSRRVVGIFFNSDFRRFSYSHYPVHMDNGGTPCDAYVRPSSLLLSDVLSVNREPLADIKLPHYSAPATLTCLSLPHLCTLHQLRRTGTLLAGAAPEPSSLLRFATAEHVKKGLTLQTADRKRNKINALVIRHRSNCATRVSDHFNYHLVETNPDDCSCRRARVKKNVSAENCPARLAGSFRPNNRRVPPLNWRVSVYCTRFRQNRTINGCFRWELLRARFGLRNLSGDCCSRPHTLPTEIDFPTGNSFPESINPEGKTSSLPARRIDLPKLQQVRRHLCPSLSGAAAPVRPTETPDPLGPDRLPSIICQVTVGPSASVATPLPSPLDSRGDEMTFVRRFVLGIGRSPVVMVTGVVGVGVQTNCWLWIFLGFSRHPAAVYFNAMIIDSRNADIIQ</sequence>
<proteinExistence type="predicted"/>
<gene>
    <name evidence="2" type="ORF">GEV33_013034</name>
</gene>